<dbReference type="SUPFAM" id="SSF161098">
    <property type="entry name" value="MetI-like"/>
    <property type="match status" value="1"/>
</dbReference>
<evidence type="ECO:0000313" key="10">
    <source>
        <dbReference type="Proteomes" id="UP000612899"/>
    </source>
</evidence>
<evidence type="ECO:0000256" key="6">
    <source>
        <dbReference type="ARBA" id="ARBA00023136"/>
    </source>
</evidence>
<dbReference type="PANTHER" id="PTHR30151">
    <property type="entry name" value="ALKANE SULFONATE ABC TRANSPORTER-RELATED, MEMBRANE SUBUNIT"/>
    <property type="match status" value="1"/>
</dbReference>
<keyword evidence="4 7" id="KW-0812">Transmembrane</keyword>
<evidence type="ECO:0000256" key="3">
    <source>
        <dbReference type="ARBA" id="ARBA00022475"/>
    </source>
</evidence>
<keyword evidence="5 7" id="KW-1133">Transmembrane helix</keyword>
<proteinExistence type="inferred from homology"/>
<dbReference type="CDD" id="cd06261">
    <property type="entry name" value="TM_PBP2"/>
    <property type="match status" value="1"/>
</dbReference>
<comment type="similarity">
    <text evidence="7">Belongs to the binding-protein-dependent transport system permease family.</text>
</comment>
<dbReference type="PROSITE" id="PS50928">
    <property type="entry name" value="ABC_TM1"/>
    <property type="match status" value="1"/>
</dbReference>
<dbReference type="InterPro" id="IPR035906">
    <property type="entry name" value="MetI-like_sf"/>
</dbReference>
<evidence type="ECO:0000259" key="8">
    <source>
        <dbReference type="PROSITE" id="PS50928"/>
    </source>
</evidence>
<dbReference type="InterPro" id="IPR000515">
    <property type="entry name" value="MetI-like"/>
</dbReference>
<dbReference type="GO" id="GO:0055085">
    <property type="term" value="P:transmembrane transport"/>
    <property type="evidence" value="ECO:0007669"/>
    <property type="project" value="InterPro"/>
</dbReference>
<name>A0A8J3VGA1_9ACTN</name>
<dbReference type="GO" id="GO:0005886">
    <property type="term" value="C:plasma membrane"/>
    <property type="evidence" value="ECO:0007669"/>
    <property type="project" value="UniProtKB-SubCell"/>
</dbReference>
<dbReference type="PANTHER" id="PTHR30151:SF0">
    <property type="entry name" value="ABC TRANSPORTER PERMEASE PROTEIN MJ0413-RELATED"/>
    <property type="match status" value="1"/>
</dbReference>
<keyword evidence="2 7" id="KW-0813">Transport</keyword>
<dbReference type="Pfam" id="PF00528">
    <property type="entry name" value="BPD_transp_1"/>
    <property type="match status" value="1"/>
</dbReference>
<feature type="domain" description="ABC transmembrane type-1" evidence="8">
    <location>
        <begin position="67"/>
        <end position="251"/>
    </location>
</feature>
<evidence type="ECO:0000256" key="1">
    <source>
        <dbReference type="ARBA" id="ARBA00004651"/>
    </source>
</evidence>
<keyword evidence="10" id="KW-1185">Reference proteome</keyword>
<dbReference type="EMBL" id="BONY01000015">
    <property type="protein sequence ID" value="GIH04917.1"/>
    <property type="molecule type" value="Genomic_DNA"/>
</dbReference>
<dbReference type="RefSeq" id="WP_203908787.1">
    <property type="nucleotide sequence ID" value="NZ_BONY01000015.1"/>
</dbReference>
<gene>
    <name evidence="9" type="primary">ssuC_5</name>
    <name evidence="9" type="ORF">Rhe02_29840</name>
</gene>
<comment type="subcellular location">
    <subcellularLocation>
        <location evidence="1 7">Cell membrane</location>
        <topology evidence="1 7">Multi-pass membrane protein</topology>
    </subcellularLocation>
</comment>
<dbReference type="Gene3D" id="1.10.3720.10">
    <property type="entry name" value="MetI-like"/>
    <property type="match status" value="1"/>
</dbReference>
<keyword evidence="3" id="KW-1003">Cell membrane</keyword>
<evidence type="ECO:0000256" key="5">
    <source>
        <dbReference type="ARBA" id="ARBA00022989"/>
    </source>
</evidence>
<feature type="transmembrane region" description="Helical" evidence="7">
    <location>
        <begin position="135"/>
        <end position="155"/>
    </location>
</feature>
<evidence type="ECO:0000313" key="9">
    <source>
        <dbReference type="EMBL" id="GIH04917.1"/>
    </source>
</evidence>
<feature type="transmembrane region" description="Helical" evidence="7">
    <location>
        <begin position="12"/>
        <end position="30"/>
    </location>
</feature>
<comment type="caution">
    <text evidence="9">The sequence shown here is derived from an EMBL/GenBank/DDBJ whole genome shotgun (WGS) entry which is preliminary data.</text>
</comment>
<accession>A0A8J3VGA1</accession>
<dbReference type="Proteomes" id="UP000612899">
    <property type="component" value="Unassembled WGS sequence"/>
</dbReference>
<feature type="transmembrane region" description="Helical" evidence="7">
    <location>
        <begin position="176"/>
        <end position="208"/>
    </location>
</feature>
<feature type="transmembrane region" description="Helical" evidence="7">
    <location>
        <begin position="71"/>
        <end position="92"/>
    </location>
</feature>
<feature type="transmembrane region" description="Helical" evidence="7">
    <location>
        <begin position="228"/>
        <end position="246"/>
    </location>
</feature>
<evidence type="ECO:0000256" key="2">
    <source>
        <dbReference type="ARBA" id="ARBA00022448"/>
    </source>
</evidence>
<sequence>MTRSRHLPSGAGCPAALLGLGGLATFALLLEVLPRAGVLPADYFPPASRIALALLDEFGQPAFREALGDTLLTWVTSLAIAVGAGIAVGVAIGSTPLVRDLTASTIEFLRPIPSVALIPGLIVLLGTGMESTLVIAVYASFWQVLVQVLYGVADVDPVARETAHSYRLKARHRIRYVVWPTTLPYVMTGIRLAAAVALILTITGELVIGTPGLGKKIDVAYSSGDVPSMYALIAVTGLIGVLANVVTRRAERWALVWHPSVRGESPA</sequence>
<evidence type="ECO:0000256" key="4">
    <source>
        <dbReference type="ARBA" id="ARBA00022692"/>
    </source>
</evidence>
<dbReference type="AlphaFoldDB" id="A0A8J3VGA1"/>
<organism evidence="9 10">
    <name type="scientific">Rhizocola hellebori</name>
    <dbReference type="NCBI Taxonomy" id="1392758"/>
    <lineage>
        <taxon>Bacteria</taxon>
        <taxon>Bacillati</taxon>
        <taxon>Actinomycetota</taxon>
        <taxon>Actinomycetes</taxon>
        <taxon>Micromonosporales</taxon>
        <taxon>Micromonosporaceae</taxon>
        <taxon>Rhizocola</taxon>
    </lineage>
</organism>
<feature type="transmembrane region" description="Helical" evidence="7">
    <location>
        <begin position="112"/>
        <end position="129"/>
    </location>
</feature>
<evidence type="ECO:0000256" key="7">
    <source>
        <dbReference type="RuleBase" id="RU363032"/>
    </source>
</evidence>
<reference evidence="9" key="1">
    <citation type="submission" date="2021-01" db="EMBL/GenBank/DDBJ databases">
        <title>Whole genome shotgun sequence of Rhizocola hellebori NBRC 109834.</title>
        <authorList>
            <person name="Komaki H."/>
            <person name="Tamura T."/>
        </authorList>
    </citation>
    <scope>NUCLEOTIDE SEQUENCE</scope>
    <source>
        <strain evidence="9">NBRC 109834</strain>
    </source>
</reference>
<keyword evidence="6 7" id="KW-0472">Membrane</keyword>
<protein>
    <submittedName>
        <fullName evidence="9">Nitrate ABC transporter permease</fullName>
    </submittedName>
</protein>